<dbReference type="EMBL" id="CP013068">
    <property type="protein sequence ID" value="ALV29629.1"/>
    <property type="molecule type" value="Genomic_DNA"/>
</dbReference>
<dbReference type="SUPFAM" id="SSF111369">
    <property type="entry name" value="HlyD-like secretion proteins"/>
    <property type="match status" value="1"/>
</dbReference>
<dbReference type="Gene3D" id="2.40.30.170">
    <property type="match status" value="1"/>
</dbReference>
<name>A0A0U3PQQ4_9HYPH</name>
<protein>
    <submittedName>
        <fullName evidence="6">Uncharacterized protein</fullName>
    </submittedName>
</protein>
<evidence type="ECO:0000259" key="4">
    <source>
        <dbReference type="Pfam" id="PF25919"/>
    </source>
</evidence>
<keyword evidence="3" id="KW-0812">Transmembrane</keyword>
<feature type="domain" description="CusB-like beta-barrel" evidence="5">
    <location>
        <begin position="270"/>
        <end position="342"/>
    </location>
</feature>
<comment type="similarity">
    <text evidence="1">Belongs to the membrane fusion protein (MFP) (TC 8.A.1) family.</text>
</comment>
<evidence type="ECO:0000256" key="1">
    <source>
        <dbReference type="ARBA" id="ARBA00009477"/>
    </source>
</evidence>
<evidence type="ECO:0000313" key="6">
    <source>
        <dbReference type="EMBL" id="ALV29629.1"/>
    </source>
</evidence>
<evidence type="ECO:0000256" key="2">
    <source>
        <dbReference type="SAM" id="MobiDB-lite"/>
    </source>
</evidence>
<evidence type="ECO:0000259" key="5">
    <source>
        <dbReference type="Pfam" id="PF25954"/>
    </source>
</evidence>
<feature type="compositionally biased region" description="Polar residues" evidence="2">
    <location>
        <begin position="1"/>
        <end position="11"/>
    </location>
</feature>
<proteinExistence type="inferred from homology"/>
<gene>
    <name evidence="6" type="ORF">APZ00_23425</name>
</gene>
<dbReference type="InterPro" id="IPR058792">
    <property type="entry name" value="Beta-barrel_RND_2"/>
</dbReference>
<dbReference type="Gene3D" id="2.40.50.100">
    <property type="match status" value="1"/>
</dbReference>
<reference evidence="6 7" key="1">
    <citation type="submission" date="2015-10" db="EMBL/GenBank/DDBJ databases">
        <title>The world's first case of liver abscess caused by Pannonibacter phragmitetus.</title>
        <authorList>
            <person name="Ming D."/>
            <person name="Wang M."/>
            <person name="Zhou Y."/>
            <person name="Jiang T."/>
            <person name="Hu S."/>
        </authorList>
    </citation>
    <scope>NUCLEOTIDE SEQUENCE [LARGE SCALE GENOMIC DNA]</scope>
    <source>
        <strain evidence="6 7">31801</strain>
    </source>
</reference>
<keyword evidence="3" id="KW-0472">Membrane</keyword>
<dbReference type="InterPro" id="IPR058790">
    <property type="entry name" value="BSH_CusB"/>
</dbReference>
<dbReference type="Pfam" id="PF25919">
    <property type="entry name" value="BSH_CusB"/>
    <property type="match status" value="1"/>
</dbReference>
<sequence>MTSLTDQNRQLAGTLRSLSLPDPAPGMEQPQHKPRLSPTWLLLTGFGSAAALAIGAAALTGTVSIPAATAVTQQQVAAPPPLAPAPLTREITGSGHVIALQSVPVFARYEGRVESVNVTLGSEVRAGDVLAVLTDPAARLAVDQAHARLRTAELTLAARQIALSQANADLRRAEALAARGSLSQSALENAATTARTAASSVDLASAAIEEARISAAIAAERVEALTIHAPFDGTVTQLNARHGAMVLDRSDSIREAESLLTLTRMDSLVIEADVAERSIAGLTPGLLAEAELDAAPGASFPVRLTLAAPAANPAKGTFNLRFTPLDPPVPLRPGMAARIRISLPPTTQTAGATPR</sequence>
<dbReference type="GO" id="GO:1990281">
    <property type="term" value="C:efflux pump complex"/>
    <property type="evidence" value="ECO:0007669"/>
    <property type="project" value="TreeGrafter"/>
</dbReference>
<dbReference type="Gene3D" id="1.10.287.470">
    <property type="entry name" value="Helix hairpin bin"/>
    <property type="match status" value="1"/>
</dbReference>
<feature type="transmembrane region" description="Helical" evidence="3">
    <location>
        <begin position="40"/>
        <end position="59"/>
    </location>
</feature>
<keyword evidence="7" id="KW-1185">Reference proteome</keyword>
<dbReference type="Proteomes" id="UP000064921">
    <property type="component" value="Chromosome"/>
</dbReference>
<dbReference type="KEGG" id="pphr:APZ00_23425"/>
<dbReference type="PANTHER" id="PTHR30469:SF15">
    <property type="entry name" value="HLYD FAMILY OF SECRETION PROTEINS"/>
    <property type="match status" value="1"/>
</dbReference>
<dbReference type="NCBIfam" id="TIGR01730">
    <property type="entry name" value="RND_mfp"/>
    <property type="match status" value="1"/>
</dbReference>
<dbReference type="InterPro" id="IPR006143">
    <property type="entry name" value="RND_pump_MFP"/>
</dbReference>
<feature type="domain" description="CusB-like barrel-sandwich hybrid" evidence="4">
    <location>
        <begin position="105"/>
        <end position="246"/>
    </location>
</feature>
<dbReference type="STRING" id="121719.APZ00_23425"/>
<dbReference type="GO" id="GO:0015562">
    <property type="term" value="F:efflux transmembrane transporter activity"/>
    <property type="evidence" value="ECO:0007669"/>
    <property type="project" value="TreeGrafter"/>
</dbReference>
<accession>A0A0U3PQQ4</accession>
<dbReference type="RefSeq" id="WP_058900390.1">
    <property type="nucleotide sequence ID" value="NZ_CP013068.1"/>
</dbReference>
<dbReference type="AlphaFoldDB" id="A0A0U3PQQ4"/>
<evidence type="ECO:0000256" key="3">
    <source>
        <dbReference type="SAM" id="Phobius"/>
    </source>
</evidence>
<keyword evidence="3" id="KW-1133">Transmembrane helix</keyword>
<feature type="region of interest" description="Disordered" evidence="2">
    <location>
        <begin position="1"/>
        <end position="34"/>
    </location>
</feature>
<dbReference type="Pfam" id="PF25954">
    <property type="entry name" value="Beta-barrel_RND_2"/>
    <property type="match status" value="1"/>
</dbReference>
<dbReference type="PANTHER" id="PTHR30469">
    <property type="entry name" value="MULTIDRUG RESISTANCE PROTEIN MDTA"/>
    <property type="match status" value="1"/>
</dbReference>
<evidence type="ECO:0000313" key="7">
    <source>
        <dbReference type="Proteomes" id="UP000064921"/>
    </source>
</evidence>
<organism evidence="6 7">
    <name type="scientific">Pannonibacter phragmitetus</name>
    <dbReference type="NCBI Taxonomy" id="121719"/>
    <lineage>
        <taxon>Bacteria</taxon>
        <taxon>Pseudomonadati</taxon>
        <taxon>Pseudomonadota</taxon>
        <taxon>Alphaproteobacteria</taxon>
        <taxon>Hyphomicrobiales</taxon>
        <taxon>Stappiaceae</taxon>
        <taxon>Pannonibacter</taxon>
    </lineage>
</organism>